<protein>
    <submittedName>
        <fullName evidence="2">DUF6089 family protein</fullName>
    </submittedName>
</protein>
<evidence type="ECO:0000259" key="1">
    <source>
        <dbReference type="Pfam" id="PF19573"/>
    </source>
</evidence>
<gene>
    <name evidence="2" type="ORF">Q0590_21200</name>
</gene>
<feature type="domain" description="DUF6089" evidence="1">
    <location>
        <begin position="2"/>
        <end position="212"/>
    </location>
</feature>
<dbReference type="Pfam" id="PF19573">
    <property type="entry name" value="DUF6089"/>
    <property type="match status" value="1"/>
</dbReference>
<dbReference type="Proteomes" id="UP001168528">
    <property type="component" value="Unassembled WGS sequence"/>
</dbReference>
<dbReference type="Gene3D" id="2.40.160.20">
    <property type="match status" value="1"/>
</dbReference>
<sequence>MILICCVCTHVNAQKLEIGAGGGIALYKGDLSPALDPRFARPAANIFLRHTPKRAVTLKYSFMLGKIHADDSRATDQFANRRNRFFNARLTELSATAEYNFLDYRNEQSRKPWTPYLFGGIAVFKFDPVENYRPDYQLTQLALPFGIGIKYVLTGQWNLGLEFGARKTFTDYLDGVGPLDTTNKFANGNPYNNDLYTYTSLSISYTFYSVKCPRFY</sequence>
<dbReference type="InterPro" id="IPR011250">
    <property type="entry name" value="OMP/PagP_B-barrel"/>
</dbReference>
<comment type="caution">
    <text evidence="2">The sequence shown here is derived from an EMBL/GenBank/DDBJ whole genome shotgun (WGS) entry which is preliminary data.</text>
</comment>
<name>A0ABT8RC65_9BACT</name>
<keyword evidence="3" id="KW-1185">Reference proteome</keyword>
<dbReference type="SUPFAM" id="SSF56925">
    <property type="entry name" value="OMPA-like"/>
    <property type="match status" value="1"/>
</dbReference>
<evidence type="ECO:0000313" key="3">
    <source>
        <dbReference type="Proteomes" id="UP001168528"/>
    </source>
</evidence>
<organism evidence="2 3">
    <name type="scientific">Rhodocytophaga aerolata</name>
    <dbReference type="NCBI Taxonomy" id="455078"/>
    <lineage>
        <taxon>Bacteria</taxon>
        <taxon>Pseudomonadati</taxon>
        <taxon>Bacteroidota</taxon>
        <taxon>Cytophagia</taxon>
        <taxon>Cytophagales</taxon>
        <taxon>Rhodocytophagaceae</taxon>
        <taxon>Rhodocytophaga</taxon>
    </lineage>
</organism>
<dbReference type="InterPro" id="IPR045743">
    <property type="entry name" value="DUF6089"/>
</dbReference>
<reference evidence="2" key="1">
    <citation type="submission" date="2023-07" db="EMBL/GenBank/DDBJ databases">
        <title>The genome sequence of Rhodocytophaga aerolata KACC 12507.</title>
        <authorList>
            <person name="Zhang X."/>
        </authorList>
    </citation>
    <scope>NUCLEOTIDE SEQUENCE</scope>
    <source>
        <strain evidence="2">KACC 12507</strain>
    </source>
</reference>
<evidence type="ECO:0000313" key="2">
    <source>
        <dbReference type="EMBL" id="MDO1448808.1"/>
    </source>
</evidence>
<accession>A0ABT8RC65</accession>
<dbReference type="EMBL" id="JAUKPO010000014">
    <property type="protein sequence ID" value="MDO1448808.1"/>
    <property type="molecule type" value="Genomic_DNA"/>
</dbReference>
<dbReference type="RefSeq" id="WP_302039610.1">
    <property type="nucleotide sequence ID" value="NZ_JAUKPO010000014.1"/>
</dbReference>
<proteinExistence type="predicted"/>